<evidence type="ECO:0000313" key="4">
    <source>
        <dbReference type="EMBL" id="MBB5117293.1"/>
    </source>
</evidence>
<dbReference type="Pfam" id="PF14031">
    <property type="entry name" value="D-ser_dehydrat"/>
    <property type="match status" value="1"/>
</dbReference>
<dbReference type="InterPro" id="IPR001608">
    <property type="entry name" value="Ala_racemase_N"/>
</dbReference>
<evidence type="ECO:0000259" key="3">
    <source>
        <dbReference type="SMART" id="SM01119"/>
    </source>
</evidence>
<dbReference type="PANTHER" id="PTHR28004:SF8">
    <property type="entry name" value="D-SERINE DEAMINASE"/>
    <property type="match status" value="1"/>
</dbReference>
<comment type="caution">
    <text evidence="4">The sequence shown here is derived from an EMBL/GenBank/DDBJ whole genome shotgun (WGS) entry which is preliminary data.</text>
</comment>
<comment type="similarity">
    <text evidence="1">Belongs to the DSD1 family.</text>
</comment>
<evidence type="ECO:0000313" key="5">
    <source>
        <dbReference type="Proteomes" id="UP000528608"/>
    </source>
</evidence>
<sequence length="444" mass="47527">MLRILQLTFTGGLMPRGAGPFSEAAVARLGEERLDHRFKGLPPDAEGLTAGALAAERRPLFTGGFTTPVLTLSAAALDHNLALMERWSAERDLAFAPHAKTAMAPQLFARQLARGAWGLTAATPAQVRVYRAFGVRRILLANEVVDPAALRMLAAELAADPGFRLLVYVDSARGVELMDTALRAAGAARPLDVLVELGADGGRTGARTEEECAAVADAVAATDTLRLAGVAGYEGEIPEADAGLVRTWLRRLTALAVEFDRTGRFAGAAEIVVSAGGSTWFDAVADVLAELPPLSAPVRKVLRAGAYVTHDDGLYRRKTPFNRHPEQGALLPALRLWAQVVSRPEPGRAYLNAGKRDAPYDIDLPEPQLVRSARDGSVRPAGGMTVVALADQHTFVELAEGAELEVGDWVGLGLSHPCTTFDKWQLIPLVEEDGTVTEYVRTFF</sequence>
<dbReference type="InterPro" id="IPR051466">
    <property type="entry name" value="D-amino_acid_metab_enzyme"/>
</dbReference>
<feature type="domain" description="D-serine dehydratase-like" evidence="3">
    <location>
        <begin position="333"/>
        <end position="431"/>
    </location>
</feature>
<dbReference type="AlphaFoldDB" id="A0A7W8B6L3"/>
<organism evidence="4 5">
    <name type="scientific">Streptomyces eurocidicus</name>
    <name type="common">Streptoverticillium eurocidicus</name>
    <dbReference type="NCBI Taxonomy" id="66423"/>
    <lineage>
        <taxon>Bacteria</taxon>
        <taxon>Bacillati</taxon>
        <taxon>Actinomycetota</taxon>
        <taxon>Actinomycetes</taxon>
        <taxon>Kitasatosporales</taxon>
        <taxon>Streptomycetaceae</taxon>
        <taxon>Streptomyces</taxon>
    </lineage>
</organism>
<dbReference type="SUPFAM" id="SSF51419">
    <property type="entry name" value="PLP-binding barrel"/>
    <property type="match status" value="1"/>
</dbReference>
<dbReference type="GO" id="GO:0016829">
    <property type="term" value="F:lyase activity"/>
    <property type="evidence" value="ECO:0007669"/>
    <property type="project" value="UniProtKB-KW"/>
</dbReference>
<dbReference type="InterPro" id="IPR026956">
    <property type="entry name" value="D-ser_dehydrat-like_dom"/>
</dbReference>
<dbReference type="EMBL" id="JACHJF010000001">
    <property type="protein sequence ID" value="MBB5117293.1"/>
    <property type="molecule type" value="Genomic_DNA"/>
</dbReference>
<dbReference type="InterPro" id="IPR042208">
    <property type="entry name" value="D-ser_dehydrat-like_sf"/>
</dbReference>
<proteinExistence type="inferred from homology"/>
<dbReference type="CDD" id="cd06818">
    <property type="entry name" value="PLPDE_III_cryptic_DSD"/>
    <property type="match status" value="1"/>
</dbReference>
<gene>
    <name evidence="4" type="ORF">FHS36_000691</name>
</gene>
<evidence type="ECO:0000256" key="1">
    <source>
        <dbReference type="ARBA" id="ARBA00005323"/>
    </source>
</evidence>
<dbReference type="PANTHER" id="PTHR28004">
    <property type="entry name" value="ZGC:162816-RELATED"/>
    <property type="match status" value="1"/>
</dbReference>
<dbReference type="SMART" id="SM01119">
    <property type="entry name" value="D-ser_dehydrat"/>
    <property type="match status" value="1"/>
</dbReference>
<dbReference type="Gene3D" id="2.40.37.20">
    <property type="entry name" value="D-serine dehydratase-like domain"/>
    <property type="match status" value="1"/>
</dbReference>
<evidence type="ECO:0000256" key="2">
    <source>
        <dbReference type="ARBA" id="ARBA00023239"/>
    </source>
</evidence>
<accession>A0A7W8B6L3</accession>
<dbReference type="Proteomes" id="UP000528608">
    <property type="component" value="Unassembled WGS sequence"/>
</dbReference>
<keyword evidence="2" id="KW-0456">Lyase</keyword>
<reference evidence="4 5" key="1">
    <citation type="submission" date="2020-08" db="EMBL/GenBank/DDBJ databases">
        <title>Genomic Encyclopedia of Type Strains, Phase III (KMG-III): the genomes of soil and plant-associated and newly described type strains.</title>
        <authorList>
            <person name="Whitman W."/>
        </authorList>
    </citation>
    <scope>NUCLEOTIDE SEQUENCE [LARGE SCALE GENOMIC DNA]</scope>
    <source>
        <strain evidence="4 5">CECT 3259</strain>
    </source>
</reference>
<dbReference type="Gene3D" id="3.20.20.10">
    <property type="entry name" value="Alanine racemase"/>
    <property type="match status" value="1"/>
</dbReference>
<dbReference type="InterPro" id="IPR029066">
    <property type="entry name" value="PLP-binding_barrel"/>
</dbReference>
<name>A0A7W8B6L3_STREU</name>
<dbReference type="Pfam" id="PF01168">
    <property type="entry name" value="Ala_racemase_N"/>
    <property type="match status" value="1"/>
</dbReference>
<protein>
    <submittedName>
        <fullName evidence="4">D-serine deaminase-like pyridoxal phosphate-dependent protein</fullName>
    </submittedName>
</protein>